<evidence type="ECO:0000256" key="5">
    <source>
        <dbReference type="ARBA" id="ARBA00023157"/>
    </source>
</evidence>
<evidence type="ECO:0000313" key="9">
    <source>
        <dbReference type="EMBL" id="KAL0278123.1"/>
    </source>
</evidence>
<dbReference type="PRINTS" id="PR00137">
    <property type="entry name" value="LYSOZYME"/>
</dbReference>
<accession>A0AAW2I8L4</accession>
<gene>
    <name evidence="9" type="ORF">PYX00_000032</name>
</gene>
<keyword evidence="8" id="KW-0732">Signal</keyword>
<evidence type="ECO:0000256" key="7">
    <source>
        <dbReference type="RuleBase" id="RU004440"/>
    </source>
</evidence>
<dbReference type="InterPro" id="IPR023346">
    <property type="entry name" value="Lysozyme-like_dom_sf"/>
</dbReference>
<evidence type="ECO:0000256" key="3">
    <source>
        <dbReference type="ARBA" id="ARBA00012732"/>
    </source>
</evidence>
<reference evidence="9" key="1">
    <citation type="journal article" date="2024" name="Gigascience">
        <title>Chromosome-level genome of the poultry shaft louse Menopon gallinae provides insight into the host-switching and adaptive evolution of parasitic lice.</title>
        <authorList>
            <person name="Xu Y."/>
            <person name="Ma L."/>
            <person name="Liu S."/>
            <person name="Liang Y."/>
            <person name="Liu Q."/>
            <person name="He Z."/>
            <person name="Tian L."/>
            <person name="Duan Y."/>
            <person name="Cai W."/>
            <person name="Li H."/>
            <person name="Song F."/>
        </authorList>
    </citation>
    <scope>NUCLEOTIDE SEQUENCE</scope>
    <source>
        <strain evidence="9">Cailab_2023a</strain>
    </source>
</reference>
<dbReference type="PROSITE" id="PS51348">
    <property type="entry name" value="GLYCOSYL_HYDROL_F22_2"/>
    <property type="match status" value="1"/>
</dbReference>
<keyword evidence="5" id="KW-1015">Disulfide bond</keyword>
<dbReference type="AlphaFoldDB" id="A0AAW2I8L4"/>
<dbReference type="SUPFAM" id="SSF53955">
    <property type="entry name" value="Lysozyme-like"/>
    <property type="match status" value="1"/>
</dbReference>
<evidence type="ECO:0000256" key="8">
    <source>
        <dbReference type="SAM" id="SignalP"/>
    </source>
</evidence>
<evidence type="ECO:0000256" key="4">
    <source>
        <dbReference type="ARBA" id="ARBA00022638"/>
    </source>
</evidence>
<keyword evidence="6" id="KW-0326">Glycosidase</keyword>
<dbReference type="InterPro" id="IPR001916">
    <property type="entry name" value="Glyco_hydro_22"/>
</dbReference>
<feature type="chain" id="PRO_5043979977" description="lysozyme" evidence="8">
    <location>
        <begin position="20"/>
        <end position="146"/>
    </location>
</feature>
<proteinExistence type="inferred from homology"/>
<dbReference type="Pfam" id="PF00062">
    <property type="entry name" value="Lys"/>
    <property type="match status" value="1"/>
</dbReference>
<organism evidence="9">
    <name type="scientific">Menopon gallinae</name>
    <name type="common">poultry shaft louse</name>
    <dbReference type="NCBI Taxonomy" id="328185"/>
    <lineage>
        <taxon>Eukaryota</taxon>
        <taxon>Metazoa</taxon>
        <taxon>Ecdysozoa</taxon>
        <taxon>Arthropoda</taxon>
        <taxon>Hexapoda</taxon>
        <taxon>Insecta</taxon>
        <taxon>Pterygota</taxon>
        <taxon>Neoptera</taxon>
        <taxon>Paraneoptera</taxon>
        <taxon>Psocodea</taxon>
        <taxon>Troctomorpha</taxon>
        <taxon>Phthiraptera</taxon>
        <taxon>Amblycera</taxon>
        <taxon>Menoponidae</taxon>
        <taxon>Menopon</taxon>
    </lineage>
</organism>
<comment type="caution">
    <text evidence="9">The sequence shown here is derived from an EMBL/GenBank/DDBJ whole genome shotgun (WGS) entry which is preliminary data.</text>
</comment>
<keyword evidence="4" id="KW-0081">Bacteriolytic enzyme</keyword>
<feature type="signal peptide" evidence="8">
    <location>
        <begin position="1"/>
        <end position="19"/>
    </location>
</feature>
<dbReference type="PRINTS" id="PR00135">
    <property type="entry name" value="LYZLACT"/>
</dbReference>
<name>A0AAW2I8L4_9NEOP</name>
<sequence length="146" mass="16553">METKTLAILLFLFVASAWGKTYERCELARELKNVHGVTSMRELATWVCIAYHESRYKTDAVNRQNPDGSADYGIFQINNRYWCSPPGTGCKITCQSLLTDSIKEDFKCSKKVFAEHQKISGDGFTAWTTYKYCKGSAADKFIEGCF</sequence>
<protein>
    <recommendedName>
        <fullName evidence="3">lysozyme</fullName>
        <ecNumber evidence="3">3.2.1.17</ecNumber>
    </recommendedName>
</protein>
<keyword evidence="4" id="KW-0929">Antimicrobial</keyword>
<keyword evidence="6" id="KW-0378">Hydrolase</keyword>
<dbReference type="PANTHER" id="PTHR11407">
    <property type="entry name" value="LYSOZYME C"/>
    <property type="match status" value="1"/>
</dbReference>
<dbReference type="FunFam" id="1.10.530.10:FF:000001">
    <property type="entry name" value="Lysozyme C"/>
    <property type="match status" value="1"/>
</dbReference>
<dbReference type="CDD" id="cd16899">
    <property type="entry name" value="LYZ_C_invert"/>
    <property type="match status" value="1"/>
</dbReference>
<dbReference type="GO" id="GO:0042742">
    <property type="term" value="P:defense response to bacterium"/>
    <property type="evidence" value="ECO:0007669"/>
    <property type="project" value="UniProtKB-KW"/>
</dbReference>
<evidence type="ECO:0000256" key="1">
    <source>
        <dbReference type="ARBA" id="ARBA00000632"/>
    </source>
</evidence>
<dbReference type="SMART" id="SM00263">
    <property type="entry name" value="LYZ1"/>
    <property type="match status" value="1"/>
</dbReference>
<dbReference type="InterPro" id="IPR000974">
    <property type="entry name" value="Glyco_hydro_22_lys"/>
</dbReference>
<dbReference type="Gene3D" id="1.10.530.10">
    <property type="match status" value="1"/>
</dbReference>
<evidence type="ECO:0000256" key="2">
    <source>
        <dbReference type="ARBA" id="ARBA00010859"/>
    </source>
</evidence>
<dbReference type="EMBL" id="JARGDH010000001">
    <property type="protein sequence ID" value="KAL0278123.1"/>
    <property type="molecule type" value="Genomic_DNA"/>
</dbReference>
<dbReference type="PANTHER" id="PTHR11407:SF63">
    <property type="entry name" value="LYSOZYME C"/>
    <property type="match status" value="1"/>
</dbReference>
<evidence type="ECO:0000256" key="6">
    <source>
        <dbReference type="ARBA" id="ARBA00023295"/>
    </source>
</evidence>
<comment type="similarity">
    <text evidence="2 7">Belongs to the glycosyl hydrolase 22 family.</text>
</comment>
<dbReference type="GO" id="GO:0003796">
    <property type="term" value="F:lysozyme activity"/>
    <property type="evidence" value="ECO:0007669"/>
    <property type="project" value="UniProtKB-EC"/>
</dbReference>
<comment type="catalytic activity">
    <reaction evidence="1">
        <text>Hydrolysis of (1-&gt;4)-beta-linkages between N-acetylmuramic acid and N-acetyl-D-glucosamine residues in a peptidoglycan and between N-acetyl-D-glucosamine residues in chitodextrins.</text>
        <dbReference type="EC" id="3.2.1.17"/>
    </reaction>
</comment>
<dbReference type="EC" id="3.2.1.17" evidence="3"/>
<dbReference type="GO" id="GO:0031640">
    <property type="term" value="P:killing of cells of another organism"/>
    <property type="evidence" value="ECO:0007669"/>
    <property type="project" value="UniProtKB-KW"/>
</dbReference>